<proteinExistence type="predicted"/>
<reference evidence="5" key="3">
    <citation type="submission" date="2025-08" db="UniProtKB">
        <authorList>
            <consortium name="RefSeq"/>
        </authorList>
    </citation>
    <scope>IDENTIFICATION</scope>
    <source>
        <tissue evidence="5">Whole organism</tissue>
    </source>
</reference>
<keyword evidence="2" id="KW-0732">Signal</keyword>
<accession>A0ABM1P0L3</accession>
<feature type="compositionally biased region" description="Pro residues" evidence="1">
    <location>
        <begin position="131"/>
        <end position="145"/>
    </location>
</feature>
<dbReference type="Gene3D" id="3.30.60.30">
    <property type="match status" value="1"/>
</dbReference>
<protein>
    <submittedName>
        <fullName evidence="5">Uncharacterized protein LOC108612383</fullName>
    </submittedName>
</protein>
<name>A0ABM1P0L3_DROAR</name>
<feature type="region of interest" description="Disordered" evidence="1">
    <location>
        <begin position="436"/>
        <end position="471"/>
    </location>
</feature>
<dbReference type="RefSeq" id="XP_017860749.1">
    <property type="nucleotide sequence ID" value="XM_018005260.1"/>
</dbReference>
<keyword evidence="4" id="KW-1185">Reference proteome</keyword>
<evidence type="ECO:0000256" key="1">
    <source>
        <dbReference type="SAM" id="MobiDB-lite"/>
    </source>
</evidence>
<evidence type="ECO:0000313" key="4">
    <source>
        <dbReference type="Proteomes" id="UP000694904"/>
    </source>
</evidence>
<dbReference type="Pfam" id="PF07648">
    <property type="entry name" value="Kazal_2"/>
    <property type="match status" value="1"/>
</dbReference>
<dbReference type="Proteomes" id="UP000694904">
    <property type="component" value="Chromosome 4"/>
</dbReference>
<organism evidence="4 5">
    <name type="scientific">Drosophila arizonae</name>
    <name type="common">Fruit fly</name>
    <dbReference type="NCBI Taxonomy" id="7263"/>
    <lineage>
        <taxon>Eukaryota</taxon>
        <taxon>Metazoa</taxon>
        <taxon>Ecdysozoa</taxon>
        <taxon>Arthropoda</taxon>
        <taxon>Hexapoda</taxon>
        <taxon>Insecta</taxon>
        <taxon>Pterygota</taxon>
        <taxon>Neoptera</taxon>
        <taxon>Endopterygota</taxon>
        <taxon>Diptera</taxon>
        <taxon>Brachycera</taxon>
        <taxon>Muscomorpha</taxon>
        <taxon>Ephydroidea</taxon>
        <taxon>Drosophilidae</taxon>
        <taxon>Drosophila</taxon>
    </lineage>
</organism>
<feature type="compositionally biased region" description="Low complexity" evidence="1">
    <location>
        <begin position="113"/>
        <end position="130"/>
    </location>
</feature>
<evidence type="ECO:0000259" key="3">
    <source>
        <dbReference type="PROSITE" id="PS51465"/>
    </source>
</evidence>
<feature type="domain" description="Kazal-like" evidence="3">
    <location>
        <begin position="492"/>
        <end position="548"/>
    </location>
</feature>
<dbReference type="InterPro" id="IPR002350">
    <property type="entry name" value="Kazal_dom"/>
</dbReference>
<feature type="signal peptide" evidence="2">
    <location>
        <begin position="1"/>
        <end position="20"/>
    </location>
</feature>
<feature type="compositionally biased region" description="Low complexity" evidence="1">
    <location>
        <begin position="446"/>
        <end position="465"/>
    </location>
</feature>
<reference evidence="4" key="2">
    <citation type="journal article" date="2016" name="G3 (Bethesda)">
        <title>Genome Evolution in Three Species of Cactophilic Drosophila.</title>
        <authorList>
            <person name="Sanchez-Flores A."/>
            <person name="Penazola F."/>
            <person name="Carpinteyro-Ponce J."/>
            <person name="Nazario-Yepiz N."/>
            <person name="Abreu-Goodger C."/>
            <person name="Machado C.A."/>
            <person name="Markow T.A."/>
        </authorList>
    </citation>
    <scope>NUCLEOTIDE SEQUENCE [LARGE SCALE GENOMIC DNA]</scope>
</reference>
<dbReference type="PROSITE" id="PS51465">
    <property type="entry name" value="KAZAL_2"/>
    <property type="match status" value="1"/>
</dbReference>
<feature type="region of interest" description="Disordered" evidence="1">
    <location>
        <begin position="113"/>
        <end position="160"/>
    </location>
</feature>
<evidence type="ECO:0000313" key="5">
    <source>
        <dbReference type="RefSeq" id="XP_017860749.1"/>
    </source>
</evidence>
<gene>
    <name evidence="5" type="primary">LOC108612383</name>
</gene>
<feature type="chain" id="PRO_5045591096" evidence="2">
    <location>
        <begin position="21"/>
        <end position="558"/>
    </location>
</feature>
<feature type="compositionally biased region" description="Low complexity" evidence="1">
    <location>
        <begin position="146"/>
        <end position="156"/>
    </location>
</feature>
<dbReference type="CDD" id="cd00104">
    <property type="entry name" value="KAZAL_FS"/>
    <property type="match status" value="1"/>
</dbReference>
<reference evidence="4" key="1">
    <citation type="journal article" date="1997" name="Nucleic Acids Res.">
        <title>tRNAscan-SE: a program for improved detection of transfer RNA genes in genomic sequence.</title>
        <authorList>
            <person name="Lowe T.M."/>
            <person name="Eddy S.R."/>
        </authorList>
    </citation>
    <scope>NUCLEOTIDE SEQUENCE [LARGE SCALE GENOMIC DNA]</scope>
</reference>
<dbReference type="GeneID" id="108612383"/>
<evidence type="ECO:0000256" key="2">
    <source>
        <dbReference type="SAM" id="SignalP"/>
    </source>
</evidence>
<sequence>MGKVHLVLATVLLCSAFVTAQVKPNEEIGRVTVQVPLLSNGKPVMSQDKELVEVARVVEVNPGKLTPEEVVVPLVKVRNMRAIRDTENPGVPNPGIPNPGMPNPGIPNLGMPNPGIPNRGMPNPGIENPGMPNPGIPNPGMPNPGIPNRGMPNPGIETQPHGSLRQLQFLALRLAAERLIAPGAAIVLDDVEALLRIATVVGGHGAATGEQLQALTIVGADLDVLIGSYKNWLLPTKVKQNDIERCAVELYRVWNASGLYTKNESDLWIIRDKMRALLIFALLALTQAAQLDKQEPNELPAHVQTLITNHINQVLAQTPHGQVATLTGHVPQAGAAANKGNDVAVPHLDLLPPHVEPTKLPQVINHRATATWQPAAGYNKVVMPPVAEIVVSVPGQAPLDIGDKVSKVQQKVAYVMQQAQTHIPQAINQAIKERQKLEAQKHKQGSTTSSSTSTSTSTTTTSTTTNKPAHHAARLLSDVEEVPKLLDHQLELKKLGKCNYQCPEKSLPVCASNGNCVVEFAGQCELSEWNCFNTKNVFTQVHDDECNKTIKCYDRDNA</sequence>